<keyword evidence="4 5" id="KW-0732">Signal</keyword>
<evidence type="ECO:0000256" key="5">
    <source>
        <dbReference type="SAM" id="SignalP"/>
    </source>
</evidence>
<feature type="signal peptide" evidence="5">
    <location>
        <begin position="1"/>
        <end position="18"/>
    </location>
</feature>
<evidence type="ECO:0000256" key="4">
    <source>
        <dbReference type="ARBA" id="ARBA00022729"/>
    </source>
</evidence>
<evidence type="ECO:0000256" key="3">
    <source>
        <dbReference type="ARBA" id="ARBA00022448"/>
    </source>
</evidence>
<dbReference type="Gene3D" id="3.40.190.10">
    <property type="entry name" value="Periplasmic binding protein-like II"/>
    <property type="match status" value="1"/>
</dbReference>
<name>A0ABT2PW40_9MOLU</name>
<dbReference type="PANTHER" id="PTHR43649:SF31">
    <property type="entry name" value="SN-GLYCEROL-3-PHOSPHATE-BINDING PERIPLASMIC PROTEIN UGPB"/>
    <property type="match status" value="1"/>
</dbReference>
<dbReference type="PROSITE" id="PS51257">
    <property type="entry name" value="PROKAR_LIPOPROTEIN"/>
    <property type="match status" value="1"/>
</dbReference>
<dbReference type="InterPro" id="IPR050490">
    <property type="entry name" value="Bact_solute-bd_prot1"/>
</dbReference>
<evidence type="ECO:0000256" key="1">
    <source>
        <dbReference type="ARBA" id="ARBA00004196"/>
    </source>
</evidence>
<dbReference type="SUPFAM" id="SSF53850">
    <property type="entry name" value="Periplasmic binding protein-like II"/>
    <property type="match status" value="1"/>
</dbReference>
<accession>A0ABT2PW40</accession>
<evidence type="ECO:0000313" key="6">
    <source>
        <dbReference type="EMBL" id="MCU0105175.1"/>
    </source>
</evidence>
<organism evidence="6 7">
    <name type="scientific">Paracholeplasma vituli</name>
    <dbReference type="NCBI Taxonomy" id="69473"/>
    <lineage>
        <taxon>Bacteria</taxon>
        <taxon>Bacillati</taxon>
        <taxon>Mycoplasmatota</taxon>
        <taxon>Mollicutes</taxon>
        <taxon>Acholeplasmatales</taxon>
        <taxon>Acholeplasmataceae</taxon>
        <taxon>Paracholeplasma</taxon>
    </lineage>
</organism>
<keyword evidence="7" id="KW-1185">Reference proteome</keyword>
<comment type="similarity">
    <text evidence="2">Belongs to the bacterial solute-binding protein 1 family.</text>
</comment>
<proteinExistence type="inferred from homology"/>
<gene>
    <name evidence="6" type="ORF">N7603_05845</name>
</gene>
<comment type="caution">
    <text evidence="6">The sequence shown here is derived from an EMBL/GenBank/DDBJ whole genome shotgun (WGS) entry which is preliminary data.</text>
</comment>
<comment type="subcellular location">
    <subcellularLocation>
        <location evidence="1">Cell envelope</location>
    </subcellularLocation>
</comment>
<reference evidence="7" key="1">
    <citation type="submission" date="2023-07" db="EMBL/GenBank/DDBJ databases">
        <title>Novel Mycoplasma species identified in domestic and wild animals.</title>
        <authorList>
            <person name="Volokhov D.V."/>
            <person name="Furtak V.A."/>
            <person name="Zagorodnyaya T.A."/>
        </authorList>
    </citation>
    <scope>NUCLEOTIDE SEQUENCE [LARGE SCALE GENOMIC DNA]</scope>
    <source>
        <strain evidence="7">92-19</strain>
    </source>
</reference>
<feature type="chain" id="PRO_5045602959" evidence="5">
    <location>
        <begin position="19"/>
        <end position="480"/>
    </location>
</feature>
<dbReference type="Pfam" id="PF01547">
    <property type="entry name" value="SBP_bac_1"/>
    <property type="match status" value="1"/>
</dbReference>
<evidence type="ECO:0000313" key="7">
    <source>
        <dbReference type="Proteomes" id="UP001209076"/>
    </source>
</evidence>
<keyword evidence="3" id="KW-0813">Transport</keyword>
<sequence length="480" mass="53765">MKKTLLIMVLLFSVSLLAACDNKKESDGKVKITYANWNLGAEDSETPNMERLMIEAFEEANPDIDVVILERPKVPGTTNDVSWSEFLVARASTQSLPDVFMADDIPYYVVNNWAYNITEIANADPEFLNVSADIRGSATYNGKVMALPNAVFYAGYVVNETLYDQRGQDWPTTATTFEDFLAMTKAAANHASTNNSGYVGLEGIEHILHWYPAQLNDTYGWFTMNQNGFNLDSQEFSTTMQVYRNLQTDTSFVLEALQYEAAKEGSEIDIEAIFQGGSAGAAFNNGAILAKWFYSWDFGWMQANINNGTYTWDLDFIGTPVVNGKKRVPSVADFFTIASNTKHPEEAYKLAKWMGFGKEGYSKRLELSKTVEGISQVNFPPLQNDAELLDSYFELYPAFTGLRTIVEAGSVIIEPPKFLPGYIQARYQGTYDAENKMGDIINKLRFGEVLYADVRTSLNNRANAIYNEAKAAFEQAIQQR</sequence>
<dbReference type="InterPro" id="IPR006059">
    <property type="entry name" value="SBP"/>
</dbReference>
<evidence type="ECO:0000256" key="2">
    <source>
        <dbReference type="ARBA" id="ARBA00008520"/>
    </source>
</evidence>
<protein>
    <submittedName>
        <fullName evidence="6">Extracellular solute-binding protein</fullName>
    </submittedName>
</protein>
<dbReference type="Proteomes" id="UP001209076">
    <property type="component" value="Unassembled WGS sequence"/>
</dbReference>
<dbReference type="RefSeq" id="WP_262096445.1">
    <property type="nucleotide sequence ID" value="NZ_JAOEGN010000010.1"/>
</dbReference>
<dbReference type="PANTHER" id="PTHR43649">
    <property type="entry name" value="ARABINOSE-BINDING PROTEIN-RELATED"/>
    <property type="match status" value="1"/>
</dbReference>
<dbReference type="EMBL" id="JAOEGN010000010">
    <property type="protein sequence ID" value="MCU0105175.1"/>
    <property type="molecule type" value="Genomic_DNA"/>
</dbReference>